<evidence type="ECO:0000313" key="3">
    <source>
        <dbReference type="EMBL" id="AQQ15884.1"/>
    </source>
</evidence>
<dbReference type="EC" id="2.8.4.2" evidence="3"/>
<keyword evidence="4" id="KW-1185">Reference proteome</keyword>
<dbReference type="GO" id="GO:0046685">
    <property type="term" value="P:response to arsenic-containing substance"/>
    <property type="evidence" value="ECO:0007669"/>
    <property type="project" value="UniProtKB-KW"/>
</dbReference>
<reference evidence="3 4" key="1">
    <citation type="submission" date="2016-12" db="EMBL/GenBank/DDBJ databases">
        <authorList>
            <person name="Song W.-J."/>
            <person name="Kurnit D.M."/>
        </authorList>
    </citation>
    <scope>NUCLEOTIDE SEQUENCE [LARGE SCALE GENOMIC DNA]</scope>
    <source>
        <strain evidence="3 4">DSM 30827</strain>
    </source>
</reference>
<dbReference type="InterPro" id="IPR023485">
    <property type="entry name" value="Ptyr_pPase"/>
</dbReference>
<organism evidence="3 4">
    <name type="scientific">Corynebacterium glaucum</name>
    <dbReference type="NCBI Taxonomy" id="187491"/>
    <lineage>
        <taxon>Bacteria</taxon>
        <taxon>Bacillati</taxon>
        <taxon>Actinomycetota</taxon>
        <taxon>Actinomycetes</taxon>
        <taxon>Mycobacteriales</taxon>
        <taxon>Corynebacteriaceae</taxon>
        <taxon>Corynebacterium</taxon>
    </lineage>
</organism>
<proteinExistence type="predicted"/>
<sequence length="139" mass="15047">MQSTPQVLFICVRNSGKSQMAAALAQHHAGERLDVFSAGTEPGASLNQQSVEALAEVGVDMAKGQPKPINGELLRSADRVIVLGQEARVDLPADASGTLEQWLIDEPSERGVEGMERMRLVRDDIDAKVRNLVAEMLKL</sequence>
<dbReference type="PANTHER" id="PTHR43428">
    <property type="entry name" value="ARSENATE REDUCTASE"/>
    <property type="match status" value="1"/>
</dbReference>
<dbReference type="Proteomes" id="UP000217209">
    <property type="component" value="Chromosome"/>
</dbReference>
<dbReference type="PANTHER" id="PTHR43428:SF1">
    <property type="entry name" value="ARSENATE REDUCTASE"/>
    <property type="match status" value="1"/>
</dbReference>
<keyword evidence="1" id="KW-0059">Arsenical resistance</keyword>
<dbReference type="SMART" id="SM00226">
    <property type="entry name" value="LMWPc"/>
    <property type="match status" value="1"/>
</dbReference>
<accession>A0A1Q2HYH2</accession>
<gene>
    <name evidence="3" type="primary">arsC1</name>
    <name evidence="3" type="ORF">CGLAU_09665</name>
</gene>
<dbReference type="InterPro" id="IPR036196">
    <property type="entry name" value="Ptyr_pPase_sf"/>
</dbReference>
<dbReference type="OrthoDB" id="9799372at2"/>
<dbReference type="Gene3D" id="3.40.50.2300">
    <property type="match status" value="1"/>
</dbReference>
<feature type="domain" description="Phosphotyrosine protein phosphatase I" evidence="2">
    <location>
        <begin position="5"/>
        <end position="135"/>
    </location>
</feature>
<dbReference type="SUPFAM" id="SSF52788">
    <property type="entry name" value="Phosphotyrosine protein phosphatases I"/>
    <property type="match status" value="1"/>
</dbReference>
<protein>
    <submittedName>
        <fullName evidence="3">Arsenate-mycothiol transferase ArsC1</fullName>
        <ecNumber evidence="3">2.8.4.2</ecNumber>
    </submittedName>
</protein>
<name>A0A1Q2HYH2_9CORY</name>
<evidence type="ECO:0000256" key="1">
    <source>
        <dbReference type="ARBA" id="ARBA00022849"/>
    </source>
</evidence>
<evidence type="ECO:0000259" key="2">
    <source>
        <dbReference type="SMART" id="SM00226"/>
    </source>
</evidence>
<dbReference type="EMBL" id="CP019688">
    <property type="protein sequence ID" value="AQQ15884.1"/>
    <property type="molecule type" value="Genomic_DNA"/>
</dbReference>
<dbReference type="RefSeq" id="WP_095660509.1">
    <property type="nucleotide sequence ID" value="NZ_CP019688.1"/>
</dbReference>
<dbReference type="AlphaFoldDB" id="A0A1Q2HYH2"/>
<evidence type="ECO:0000313" key="4">
    <source>
        <dbReference type="Proteomes" id="UP000217209"/>
    </source>
</evidence>
<dbReference type="GO" id="GO:0102100">
    <property type="term" value="F:mycothiol-arsenate ligase activity"/>
    <property type="evidence" value="ECO:0007669"/>
    <property type="project" value="UniProtKB-EC"/>
</dbReference>
<keyword evidence="3" id="KW-0808">Transferase</keyword>
<dbReference type="KEGG" id="cgv:CGLAU_09665"/>
<dbReference type="Pfam" id="PF01451">
    <property type="entry name" value="LMWPc"/>
    <property type="match status" value="1"/>
</dbReference>